<dbReference type="Gene3D" id="3.30.460.10">
    <property type="entry name" value="Beta Polymerase, domain 2"/>
    <property type="match status" value="1"/>
</dbReference>
<organism evidence="1 2">
    <name type="scientific">Hamadaea flava</name>
    <dbReference type="NCBI Taxonomy" id="1742688"/>
    <lineage>
        <taxon>Bacteria</taxon>
        <taxon>Bacillati</taxon>
        <taxon>Actinomycetota</taxon>
        <taxon>Actinomycetes</taxon>
        <taxon>Micromonosporales</taxon>
        <taxon>Micromonosporaceae</taxon>
        <taxon>Hamadaea</taxon>
    </lineage>
</organism>
<comment type="caution">
    <text evidence="1">The sequence shown here is derived from an EMBL/GenBank/DDBJ whole genome shotgun (WGS) entry which is preliminary data.</text>
</comment>
<dbReference type="Proteomes" id="UP001595816">
    <property type="component" value="Unassembled WGS sequence"/>
</dbReference>
<dbReference type="SUPFAM" id="SSF81301">
    <property type="entry name" value="Nucleotidyltransferase"/>
    <property type="match status" value="1"/>
</dbReference>
<dbReference type="Pfam" id="PF04229">
    <property type="entry name" value="GrpB"/>
    <property type="match status" value="1"/>
</dbReference>
<keyword evidence="2" id="KW-1185">Reference proteome</keyword>
<reference evidence="2" key="1">
    <citation type="journal article" date="2019" name="Int. J. Syst. Evol. Microbiol.">
        <title>The Global Catalogue of Microorganisms (GCM) 10K type strain sequencing project: providing services to taxonomists for standard genome sequencing and annotation.</title>
        <authorList>
            <consortium name="The Broad Institute Genomics Platform"/>
            <consortium name="The Broad Institute Genome Sequencing Center for Infectious Disease"/>
            <person name="Wu L."/>
            <person name="Ma J."/>
        </authorList>
    </citation>
    <scope>NUCLEOTIDE SEQUENCE [LARGE SCALE GENOMIC DNA]</scope>
    <source>
        <strain evidence="2">CGMCC 4.7289</strain>
    </source>
</reference>
<dbReference type="InterPro" id="IPR007344">
    <property type="entry name" value="GrpB/CoaE"/>
</dbReference>
<dbReference type="InterPro" id="IPR043519">
    <property type="entry name" value="NT_sf"/>
</dbReference>
<evidence type="ECO:0000313" key="1">
    <source>
        <dbReference type="EMBL" id="MFC4136255.1"/>
    </source>
</evidence>
<dbReference type="PANTHER" id="PTHR34822">
    <property type="entry name" value="GRPB DOMAIN PROTEIN (AFU_ORTHOLOGUE AFUA_1G01530)"/>
    <property type="match status" value="1"/>
</dbReference>
<dbReference type="PANTHER" id="PTHR34822:SF1">
    <property type="entry name" value="GRPB FAMILY PROTEIN"/>
    <property type="match status" value="1"/>
</dbReference>
<proteinExistence type="predicted"/>
<protein>
    <submittedName>
        <fullName evidence="1">GrpB family protein</fullName>
    </submittedName>
</protein>
<accession>A0ABV8LZS7</accession>
<gene>
    <name evidence="1" type="ORF">ACFOZ4_37085</name>
</gene>
<name>A0ABV8LZS7_9ACTN</name>
<dbReference type="EMBL" id="JBHSAY010000029">
    <property type="protein sequence ID" value="MFC4136255.1"/>
    <property type="molecule type" value="Genomic_DNA"/>
</dbReference>
<sequence length="171" mass="18432">MPQLGLRYGTVTVADHDPSWLVTGSAYAADVAALLGGLTGGVEHIGSTSVPGLAAKPVIDLAVRQGPGVPFDPARDALTGAGYIYRGDAGPDGGQVFVKESEAWVRIIHLHVVAADDPQWSRYLAVRDRLRADPDAVTRYSTLKRDLAARHADDRRAYTRAKTDFIQDLLR</sequence>
<evidence type="ECO:0000313" key="2">
    <source>
        <dbReference type="Proteomes" id="UP001595816"/>
    </source>
</evidence>